<name>Q2JEH6_FRACC</name>
<evidence type="ECO:0000313" key="4">
    <source>
        <dbReference type="Proteomes" id="UP000001937"/>
    </source>
</evidence>
<dbReference type="InterPro" id="IPR025159">
    <property type="entry name" value="AbiEi_N"/>
</dbReference>
<evidence type="ECO:0000256" key="1">
    <source>
        <dbReference type="SAM" id="MobiDB-lite"/>
    </source>
</evidence>
<reference evidence="3 4" key="1">
    <citation type="journal article" date="2007" name="Genome Res.">
        <title>Genome characteristics of facultatively symbiotic Frankia sp. strains reflect host range and host plant biogeography.</title>
        <authorList>
            <person name="Normand P."/>
            <person name="Lapierre P."/>
            <person name="Tisa L.S."/>
            <person name="Gogarten J.P."/>
            <person name="Alloisio N."/>
            <person name="Bagnarol E."/>
            <person name="Bassi C.A."/>
            <person name="Berry A.M."/>
            <person name="Bickhart D.M."/>
            <person name="Choisne N."/>
            <person name="Couloux A."/>
            <person name="Cournoyer B."/>
            <person name="Cruveiller S."/>
            <person name="Daubin V."/>
            <person name="Demange N."/>
            <person name="Francino M.P."/>
            <person name="Goltsman E."/>
            <person name="Huang Y."/>
            <person name="Kopp O.R."/>
            <person name="Labarre L."/>
            <person name="Lapidus A."/>
            <person name="Lavire C."/>
            <person name="Marechal J."/>
            <person name="Martinez M."/>
            <person name="Mastronunzio J.E."/>
            <person name="Mullin B.C."/>
            <person name="Niemann J."/>
            <person name="Pujic P."/>
            <person name="Rawnsley T."/>
            <person name="Rouy Z."/>
            <person name="Schenowitz C."/>
            <person name="Sellstedt A."/>
            <person name="Tavares F."/>
            <person name="Tomkins J.P."/>
            <person name="Vallenet D."/>
            <person name="Valverde C."/>
            <person name="Wall L.G."/>
            <person name="Wang Y."/>
            <person name="Medigue C."/>
            <person name="Benson D.R."/>
        </authorList>
    </citation>
    <scope>NUCLEOTIDE SEQUENCE [LARGE SCALE GENOMIC DNA]</scope>
    <source>
        <strain evidence="4">DSM 45818 / CECT 9043 / CcI3</strain>
    </source>
</reference>
<feature type="region of interest" description="Disordered" evidence="1">
    <location>
        <begin position="1"/>
        <end position="37"/>
    </location>
</feature>
<feature type="compositionally biased region" description="Basic residues" evidence="1">
    <location>
        <begin position="22"/>
        <end position="34"/>
    </location>
</feature>
<dbReference type="AlphaFoldDB" id="Q2JEH6"/>
<dbReference type="eggNOG" id="COG5340">
    <property type="taxonomic scope" value="Bacteria"/>
</dbReference>
<proteinExistence type="predicted"/>
<dbReference type="STRING" id="106370.Francci3_0932"/>
<gene>
    <name evidence="3" type="ordered locus">Francci3_0932</name>
</gene>
<evidence type="ECO:0000313" key="3">
    <source>
        <dbReference type="EMBL" id="ABD10316.1"/>
    </source>
</evidence>
<dbReference type="Pfam" id="PF13338">
    <property type="entry name" value="AbiEi_4"/>
    <property type="match status" value="1"/>
</dbReference>
<dbReference type="KEGG" id="fra:Francci3_0932"/>
<organism evidence="3 4">
    <name type="scientific">Frankia casuarinae (strain DSM 45818 / CECT 9043 / HFP020203 / CcI3)</name>
    <dbReference type="NCBI Taxonomy" id="106370"/>
    <lineage>
        <taxon>Bacteria</taxon>
        <taxon>Bacillati</taxon>
        <taxon>Actinomycetota</taxon>
        <taxon>Actinomycetes</taxon>
        <taxon>Frankiales</taxon>
        <taxon>Frankiaceae</taxon>
        <taxon>Frankia</taxon>
    </lineage>
</organism>
<evidence type="ECO:0000259" key="2">
    <source>
        <dbReference type="Pfam" id="PF13338"/>
    </source>
</evidence>
<sequence length="355" mass="38713">MGSRRRGPPPGAWLTRSGTRPSGRRQPKVIHSPKKVLAQQTDNRHRLLMAHNPGRLSWQEIATMQAGVITIRDAINAGITRDEIRRRLNDGRWQQPFRGVLITTATPVTRMQELWGALQAVGPDAVLAGACAAGLAGLDGYGTGPVTVLLPTERRIAAPPGVLLRHSARLDITEIDPLRLPRRTAPARSVIDMAEWAATRADAQGLLVDAVRQRFVTVASLRIALARRGPISRRTLITETLDDLGRDAPRLTEIMYRRIEAQWGLPVGTPSVNGPADEPMARLDVWYEPWRVRVEIQATVPGPTVVAEPTGQLLIRLPARLARDAPAEVASLVGGALRDRGWSASVPRAPRALAS</sequence>
<dbReference type="Proteomes" id="UP000001937">
    <property type="component" value="Chromosome"/>
</dbReference>
<dbReference type="EMBL" id="CP000249">
    <property type="protein sequence ID" value="ABD10316.1"/>
    <property type="molecule type" value="Genomic_DNA"/>
</dbReference>
<feature type="domain" description="AbiEi antitoxin N-terminal" evidence="2">
    <location>
        <begin position="61"/>
        <end position="100"/>
    </location>
</feature>
<protein>
    <recommendedName>
        <fullName evidence="2">AbiEi antitoxin N-terminal domain-containing protein</fullName>
    </recommendedName>
</protein>
<keyword evidence="4" id="KW-1185">Reference proteome</keyword>
<dbReference type="HOGENOM" id="CLU_052626_3_1_11"/>
<accession>Q2JEH6</accession>